<dbReference type="RefSeq" id="WP_326568176.1">
    <property type="nucleotide sequence ID" value="NZ_CP142149.1"/>
</dbReference>
<sequence length="190" mass="20272">MRRYPIVAVVAGALIGSACSAPAPPSPAQPAAPRQPSPVSSAPPVDPHARQWVDDFCTRPRSTEQYLSFLPDATDLYPTSTPSEMEATRAIAAQSVQSVATFLRENAAQVASAPAGAVRDRLTAIYTQLNASLDQAQQTTQHLPTTDYDQFKRALHAAADEVHADVERARQAIEADPDLGGFLADHPICS</sequence>
<gene>
    <name evidence="3" type="ORF">VSH64_41455</name>
</gene>
<evidence type="ECO:0000313" key="3">
    <source>
        <dbReference type="EMBL" id="WSE29211.1"/>
    </source>
</evidence>
<evidence type="ECO:0000256" key="2">
    <source>
        <dbReference type="SAM" id="SignalP"/>
    </source>
</evidence>
<feature type="compositionally biased region" description="Pro residues" evidence="1">
    <location>
        <begin position="22"/>
        <end position="36"/>
    </location>
</feature>
<reference evidence="3 4" key="1">
    <citation type="journal article" date="2015" name="Int. J. Syst. Evol. Microbiol.">
        <title>Amycolatopsis rhabdoformis sp. nov., an actinomycete isolated from a tropical forest soil.</title>
        <authorList>
            <person name="Souza W.R."/>
            <person name="Silva R.E."/>
            <person name="Goodfellow M."/>
            <person name="Busarakam K."/>
            <person name="Figueiro F.S."/>
            <person name="Ferreira D."/>
            <person name="Rodrigues-Filho E."/>
            <person name="Moraes L.A.B."/>
            <person name="Zucchi T.D."/>
        </authorList>
    </citation>
    <scope>NUCLEOTIDE SEQUENCE [LARGE SCALE GENOMIC DNA]</scope>
    <source>
        <strain evidence="3 4">NCIMB 14900</strain>
    </source>
</reference>
<feature type="region of interest" description="Disordered" evidence="1">
    <location>
        <begin position="20"/>
        <end position="47"/>
    </location>
</feature>
<feature type="signal peptide" evidence="2">
    <location>
        <begin position="1"/>
        <end position="23"/>
    </location>
</feature>
<name>A0ABZ1I5G9_9PSEU</name>
<keyword evidence="4" id="KW-1185">Reference proteome</keyword>
<organism evidence="3 4">
    <name type="scientific">Amycolatopsis rhabdoformis</name>
    <dbReference type="NCBI Taxonomy" id="1448059"/>
    <lineage>
        <taxon>Bacteria</taxon>
        <taxon>Bacillati</taxon>
        <taxon>Actinomycetota</taxon>
        <taxon>Actinomycetes</taxon>
        <taxon>Pseudonocardiales</taxon>
        <taxon>Pseudonocardiaceae</taxon>
        <taxon>Amycolatopsis</taxon>
    </lineage>
</organism>
<proteinExistence type="predicted"/>
<evidence type="ECO:0000256" key="1">
    <source>
        <dbReference type="SAM" id="MobiDB-lite"/>
    </source>
</evidence>
<keyword evidence="2" id="KW-0732">Signal</keyword>
<protein>
    <recommendedName>
        <fullName evidence="5">Lipoprotein</fullName>
    </recommendedName>
</protein>
<accession>A0ABZ1I5G9</accession>
<dbReference type="Proteomes" id="UP001330812">
    <property type="component" value="Chromosome"/>
</dbReference>
<evidence type="ECO:0000313" key="4">
    <source>
        <dbReference type="Proteomes" id="UP001330812"/>
    </source>
</evidence>
<dbReference type="EMBL" id="CP142149">
    <property type="protein sequence ID" value="WSE29211.1"/>
    <property type="molecule type" value="Genomic_DNA"/>
</dbReference>
<feature type="chain" id="PRO_5045898995" description="Lipoprotein" evidence="2">
    <location>
        <begin position="24"/>
        <end position="190"/>
    </location>
</feature>
<dbReference type="PROSITE" id="PS51257">
    <property type="entry name" value="PROKAR_LIPOPROTEIN"/>
    <property type="match status" value="1"/>
</dbReference>
<evidence type="ECO:0008006" key="5">
    <source>
        <dbReference type="Google" id="ProtNLM"/>
    </source>
</evidence>